<dbReference type="InParanoid" id="A0A165KBT2"/>
<evidence type="ECO:0000313" key="2">
    <source>
        <dbReference type="Proteomes" id="UP000077266"/>
    </source>
</evidence>
<name>A0A165KBT2_EXIGL</name>
<proteinExistence type="predicted"/>
<keyword evidence="2" id="KW-1185">Reference proteome</keyword>
<evidence type="ECO:0000313" key="1">
    <source>
        <dbReference type="EMBL" id="KZV96098.1"/>
    </source>
</evidence>
<dbReference type="AlphaFoldDB" id="A0A165KBT2"/>
<reference evidence="1 2" key="1">
    <citation type="journal article" date="2016" name="Mol. Biol. Evol.">
        <title>Comparative Genomics of Early-Diverging Mushroom-Forming Fungi Provides Insights into the Origins of Lignocellulose Decay Capabilities.</title>
        <authorList>
            <person name="Nagy L.G."/>
            <person name="Riley R."/>
            <person name="Tritt A."/>
            <person name="Adam C."/>
            <person name="Daum C."/>
            <person name="Floudas D."/>
            <person name="Sun H."/>
            <person name="Yadav J.S."/>
            <person name="Pangilinan J."/>
            <person name="Larsson K.H."/>
            <person name="Matsuura K."/>
            <person name="Barry K."/>
            <person name="Labutti K."/>
            <person name="Kuo R."/>
            <person name="Ohm R.A."/>
            <person name="Bhattacharya S.S."/>
            <person name="Shirouzu T."/>
            <person name="Yoshinaga Y."/>
            <person name="Martin F.M."/>
            <person name="Grigoriev I.V."/>
            <person name="Hibbett D.S."/>
        </authorList>
    </citation>
    <scope>NUCLEOTIDE SEQUENCE [LARGE SCALE GENOMIC DNA]</scope>
    <source>
        <strain evidence="1 2">HHB12029</strain>
    </source>
</reference>
<sequence length="73" mass="7969">MRAGTECVYPDPKGRKRLSYKVAFEEMATKIATLEANAAEDKARILSLESKLEAVKTMKPPQAVAYGTSPPGR</sequence>
<protein>
    <submittedName>
        <fullName evidence="1">Uncharacterized protein</fullName>
    </submittedName>
</protein>
<gene>
    <name evidence="1" type="ORF">EXIGLDRAFT_733922</name>
</gene>
<organism evidence="1 2">
    <name type="scientific">Exidia glandulosa HHB12029</name>
    <dbReference type="NCBI Taxonomy" id="1314781"/>
    <lineage>
        <taxon>Eukaryota</taxon>
        <taxon>Fungi</taxon>
        <taxon>Dikarya</taxon>
        <taxon>Basidiomycota</taxon>
        <taxon>Agaricomycotina</taxon>
        <taxon>Agaricomycetes</taxon>
        <taxon>Auriculariales</taxon>
        <taxon>Exidiaceae</taxon>
        <taxon>Exidia</taxon>
    </lineage>
</organism>
<accession>A0A165KBT2</accession>
<dbReference type="Proteomes" id="UP000077266">
    <property type="component" value="Unassembled WGS sequence"/>
</dbReference>
<dbReference type="EMBL" id="KV425947">
    <property type="protein sequence ID" value="KZV96098.1"/>
    <property type="molecule type" value="Genomic_DNA"/>
</dbReference>